<evidence type="ECO:0000313" key="2">
    <source>
        <dbReference type="EMBL" id="EWM28336.1"/>
    </source>
</evidence>
<name>W7U672_9STRA</name>
<protein>
    <recommendedName>
        <fullName evidence="4">Protein kinase domain-containing protein</fullName>
    </recommendedName>
</protein>
<proteinExistence type="predicted"/>
<dbReference type="InterPro" id="IPR011009">
    <property type="entry name" value="Kinase-like_dom_sf"/>
</dbReference>
<organism evidence="2 3">
    <name type="scientific">Nannochloropsis gaditana</name>
    <dbReference type="NCBI Taxonomy" id="72520"/>
    <lineage>
        <taxon>Eukaryota</taxon>
        <taxon>Sar</taxon>
        <taxon>Stramenopiles</taxon>
        <taxon>Ochrophyta</taxon>
        <taxon>Eustigmatophyceae</taxon>
        <taxon>Eustigmatales</taxon>
        <taxon>Monodopsidaceae</taxon>
        <taxon>Nannochloropsis</taxon>
    </lineage>
</organism>
<dbReference type="AlphaFoldDB" id="W7U672"/>
<comment type="caution">
    <text evidence="2">The sequence shown here is derived from an EMBL/GenBank/DDBJ whole genome shotgun (WGS) entry which is preliminary data.</text>
</comment>
<evidence type="ECO:0000313" key="3">
    <source>
        <dbReference type="Proteomes" id="UP000019335"/>
    </source>
</evidence>
<dbReference type="Proteomes" id="UP000019335">
    <property type="component" value="Chromosome 5"/>
</dbReference>
<gene>
    <name evidence="2" type="ORF">Naga_100109g12</name>
</gene>
<reference evidence="2 3" key="1">
    <citation type="journal article" date="2014" name="Mol. Plant">
        <title>Chromosome Scale Genome Assembly and Transcriptome Profiling of Nannochloropsis gaditana in Nitrogen Depletion.</title>
        <authorList>
            <person name="Corteggiani Carpinelli E."/>
            <person name="Telatin A."/>
            <person name="Vitulo N."/>
            <person name="Forcato C."/>
            <person name="D'Angelo M."/>
            <person name="Schiavon R."/>
            <person name="Vezzi A."/>
            <person name="Giacometti G.M."/>
            <person name="Morosinotto T."/>
            <person name="Valle G."/>
        </authorList>
    </citation>
    <scope>NUCLEOTIDE SEQUENCE [LARGE SCALE GENOMIC DNA]</scope>
    <source>
        <strain evidence="2 3">B-31</strain>
    </source>
</reference>
<dbReference type="EMBL" id="AZIL01000348">
    <property type="protein sequence ID" value="EWM28336.1"/>
    <property type="molecule type" value="Genomic_DNA"/>
</dbReference>
<accession>W7U672</accession>
<keyword evidence="3" id="KW-1185">Reference proteome</keyword>
<sequence length="509" mass="56590">MKADERKDSCTRRIMLQIDVFAIWAQRYPRLKTQVTSLPTLRGQWRDTWELNRHIAQEGCSKVYQISKLPCRPISRRRPRRPLALSANDYDENRRKTDDPFTIPVLEPNQLRIVRPIGEQRLTVEEETETRDGAGPRGAFGRIRNKKSRTEQPAQIRREMRNMGVGARLFEAVDTRTGQALVLKEFLPMMKNVAMGEVELYRYLYDWTRRNQPAWLPSDLPLVPLHGYLTTGPEVEDPSFVQAWRDRFGPSLPPPVPGNVWVAVRAARLLPLTSVPRLALGDAEKFPLASPGGAGWWGRLWGKGGPDRVAYLKNVFEGSITAVSLLHQAGVVHGAVSPSTILVSTADLREGGREGGMEVWLSELGFATNVLSQGTLDFEGLVKRDWKGCSYALLEVFLRLLAEEEEGEGEGGDGLGKYEEGFTLPFAQVEAGGLQAVTEERFKGDVSVGLRSLVNNERAYQQAVACLDAKGGAGWVLLHDMANAGRLVAQEGGVYGVGPRLLASSFWES</sequence>
<feature type="region of interest" description="Disordered" evidence="1">
    <location>
        <begin position="124"/>
        <end position="154"/>
    </location>
</feature>
<dbReference type="OrthoDB" id="41213at2759"/>
<evidence type="ECO:0008006" key="4">
    <source>
        <dbReference type="Google" id="ProtNLM"/>
    </source>
</evidence>
<evidence type="ECO:0000256" key="1">
    <source>
        <dbReference type="SAM" id="MobiDB-lite"/>
    </source>
</evidence>
<dbReference type="SUPFAM" id="SSF56112">
    <property type="entry name" value="Protein kinase-like (PK-like)"/>
    <property type="match status" value="1"/>
</dbReference>